<dbReference type="Proteomes" id="UP000194933">
    <property type="component" value="Unassembled WGS sequence"/>
</dbReference>
<dbReference type="PROSITE" id="PS51257">
    <property type="entry name" value="PROKAR_LIPOPROTEIN"/>
    <property type="match status" value="1"/>
</dbReference>
<gene>
    <name evidence="3" type="ORF">A5844_000692</name>
</gene>
<feature type="compositionally biased region" description="Low complexity" evidence="1">
    <location>
        <begin position="46"/>
        <end position="67"/>
    </location>
</feature>
<evidence type="ECO:0000313" key="4">
    <source>
        <dbReference type="Proteomes" id="UP000194933"/>
    </source>
</evidence>
<comment type="caution">
    <text evidence="3">The sequence shown here is derived from an EMBL/GenBank/DDBJ whole genome shotgun (WGS) entry which is preliminary data.</text>
</comment>
<evidence type="ECO:0000256" key="2">
    <source>
        <dbReference type="SAM" id="SignalP"/>
    </source>
</evidence>
<keyword evidence="4" id="KW-1185">Reference proteome</keyword>
<feature type="region of interest" description="Disordered" evidence="1">
    <location>
        <begin position="196"/>
        <end position="217"/>
    </location>
</feature>
<dbReference type="RefSeq" id="WP_065763642.1">
    <property type="nucleotide sequence ID" value="NZ_NGMO01000001.1"/>
</dbReference>
<feature type="compositionally biased region" description="Polar residues" evidence="1">
    <location>
        <begin position="68"/>
        <end position="91"/>
    </location>
</feature>
<dbReference type="EMBL" id="NGMO01000001">
    <property type="protein sequence ID" value="OTP12459.1"/>
    <property type="molecule type" value="Genomic_DNA"/>
</dbReference>
<reference evidence="3 4" key="1">
    <citation type="submission" date="2017-05" db="EMBL/GenBank/DDBJ databases">
        <title>The Genome Sequence of Enterococcus sp. 10A9_DIV0425.</title>
        <authorList>
            <consortium name="The Broad Institute Genomics Platform"/>
            <consortium name="The Broad Institute Genomic Center for Infectious Diseases"/>
            <person name="Earl A."/>
            <person name="Manson A."/>
            <person name="Schwartman J."/>
            <person name="Gilmore M."/>
            <person name="Abouelleil A."/>
            <person name="Cao P."/>
            <person name="Chapman S."/>
            <person name="Cusick C."/>
            <person name="Shea T."/>
            <person name="Young S."/>
            <person name="Neafsey D."/>
            <person name="Nusbaum C."/>
            <person name="Birren B."/>
        </authorList>
    </citation>
    <scope>NUCLEOTIDE SEQUENCE [LARGE SCALE GENOMIC DNA]</scope>
    <source>
        <strain evidence="3 4">10A9_DIV0425</strain>
    </source>
</reference>
<dbReference type="AlphaFoldDB" id="A0A2C9XQN3"/>
<feature type="chain" id="PRO_5012971512" description="Lipoprotein" evidence="2">
    <location>
        <begin position="26"/>
        <end position="217"/>
    </location>
</feature>
<organism evidence="3 4">
    <name type="scientific">Candidatus Enterococcus wittei</name>
    <dbReference type="NCBI Taxonomy" id="1987383"/>
    <lineage>
        <taxon>Bacteria</taxon>
        <taxon>Bacillati</taxon>
        <taxon>Bacillota</taxon>
        <taxon>Bacilli</taxon>
        <taxon>Lactobacillales</taxon>
        <taxon>Enterococcaceae</taxon>
        <taxon>Enterococcus</taxon>
    </lineage>
</organism>
<feature type="signal peptide" evidence="2">
    <location>
        <begin position="1"/>
        <end position="25"/>
    </location>
</feature>
<name>A0A2C9XQN3_9ENTE</name>
<dbReference type="STRING" id="1987383.A5844_000692"/>
<feature type="compositionally biased region" description="Polar residues" evidence="1">
    <location>
        <begin position="100"/>
        <end position="111"/>
    </location>
</feature>
<evidence type="ECO:0000256" key="1">
    <source>
        <dbReference type="SAM" id="MobiDB-lite"/>
    </source>
</evidence>
<proteinExistence type="predicted"/>
<accession>A0A2C9XQN3</accession>
<evidence type="ECO:0008006" key="5">
    <source>
        <dbReference type="Google" id="ProtNLM"/>
    </source>
</evidence>
<keyword evidence="2" id="KW-0732">Signal</keyword>
<protein>
    <recommendedName>
        <fullName evidence="5">Lipoprotein</fullName>
    </recommendedName>
</protein>
<sequence>MKKVSVMLLLSTALLLSACSNNKKAESTDATSNQETKVSKTKEATETSSSTSKSTSKTDSSSTVTSSNQATAEPSPTVISSSQDTIQTAPQEETYEQMKQRTLQSTPADRANWSNKEWEAFGVALYENGLTTDDAGNIISQDQKEQQAASQQNPEAQQTSAQQDADTLSLTDFVNKYGMSPVAWKVQNGMSEEEALRTTQQKTSGEVQLGFSKYGIQ</sequence>
<evidence type="ECO:0000313" key="3">
    <source>
        <dbReference type="EMBL" id="OTP12459.1"/>
    </source>
</evidence>
<feature type="region of interest" description="Disordered" evidence="1">
    <location>
        <begin position="22"/>
        <end position="111"/>
    </location>
</feature>
<feature type="compositionally biased region" description="Polar residues" evidence="1">
    <location>
        <begin position="197"/>
        <end position="206"/>
    </location>
</feature>